<dbReference type="Pfam" id="PF14467">
    <property type="entry name" value="DUF4426"/>
    <property type="match status" value="1"/>
</dbReference>
<dbReference type="AlphaFoldDB" id="A0A7S9DYL0"/>
<organism evidence="2 3">
    <name type="scientific">Salinimonas marina</name>
    <dbReference type="NCBI Taxonomy" id="2785918"/>
    <lineage>
        <taxon>Bacteria</taxon>
        <taxon>Pseudomonadati</taxon>
        <taxon>Pseudomonadota</taxon>
        <taxon>Gammaproteobacteria</taxon>
        <taxon>Alteromonadales</taxon>
        <taxon>Alteromonadaceae</taxon>
        <taxon>Alteromonas/Salinimonas group</taxon>
        <taxon>Salinimonas</taxon>
    </lineage>
</organism>
<name>A0A7S9DYL0_9ALTE</name>
<dbReference type="EMBL" id="CP064795">
    <property type="protein sequence ID" value="QPG06263.1"/>
    <property type="molecule type" value="Genomic_DNA"/>
</dbReference>
<keyword evidence="3" id="KW-1185">Reference proteome</keyword>
<reference evidence="2 3" key="1">
    <citation type="submission" date="2020-11" db="EMBL/GenBank/DDBJ databases">
        <title>Complete genome sequence for Salinimonas sp. strain G2-b.</title>
        <authorList>
            <person name="Park S.-J."/>
        </authorList>
    </citation>
    <scope>NUCLEOTIDE SEQUENCE [LARGE SCALE GENOMIC DNA]</scope>
    <source>
        <strain evidence="2 3">G2-b</strain>
    </source>
</reference>
<proteinExistence type="predicted"/>
<evidence type="ECO:0000313" key="3">
    <source>
        <dbReference type="Proteomes" id="UP000595095"/>
    </source>
</evidence>
<evidence type="ECO:0000259" key="1">
    <source>
        <dbReference type="Pfam" id="PF14467"/>
    </source>
</evidence>
<dbReference type="Gene3D" id="2.60.40.3340">
    <property type="entry name" value="Domain of unknown function DUF4426"/>
    <property type="match status" value="1"/>
</dbReference>
<protein>
    <submittedName>
        <fullName evidence="2">DUF4426 domain-containing protein</fullName>
    </submittedName>
</protein>
<feature type="domain" description="DUF4426" evidence="1">
    <location>
        <begin position="27"/>
        <end position="143"/>
    </location>
</feature>
<sequence>MISIKQWITGILLMVVATFGVQAEQKKTLGDWDVHYIVVNTAFLTPDVAKAYDIVRSKYSALVNVSVLNKQSQQPQRVDVTGTATNLLGSAQQLKFRRVEDGDAIYYLAILSFDNLETFRFNIRLQQGDARQTLKFQQKLYTD</sequence>
<gene>
    <name evidence="2" type="ORF">IT774_03390</name>
</gene>
<dbReference type="Proteomes" id="UP000595095">
    <property type="component" value="Chromosome"/>
</dbReference>
<dbReference type="KEGG" id="smaa:IT774_03390"/>
<evidence type="ECO:0000313" key="2">
    <source>
        <dbReference type="EMBL" id="QPG06263.1"/>
    </source>
</evidence>
<accession>A0A7S9DYL0</accession>
<dbReference type="InterPro" id="IPR025218">
    <property type="entry name" value="DUF4426"/>
</dbReference>